<dbReference type="Proteomes" id="UP000800038">
    <property type="component" value="Unassembled WGS sequence"/>
</dbReference>
<name>A0A6A5ST02_9PLEO</name>
<dbReference type="AlphaFoldDB" id="A0A6A5ST02"/>
<keyword evidence="1" id="KW-0732">Signal</keyword>
<feature type="signal peptide" evidence="1">
    <location>
        <begin position="1"/>
        <end position="28"/>
    </location>
</feature>
<feature type="chain" id="PRO_5025455053" evidence="1">
    <location>
        <begin position="29"/>
        <end position="148"/>
    </location>
</feature>
<proteinExistence type="predicted"/>
<evidence type="ECO:0000313" key="3">
    <source>
        <dbReference type="Proteomes" id="UP000800038"/>
    </source>
</evidence>
<keyword evidence="3" id="KW-1185">Reference proteome</keyword>
<organism evidence="2 3">
    <name type="scientific">Clathrospora elynae</name>
    <dbReference type="NCBI Taxonomy" id="706981"/>
    <lineage>
        <taxon>Eukaryota</taxon>
        <taxon>Fungi</taxon>
        <taxon>Dikarya</taxon>
        <taxon>Ascomycota</taxon>
        <taxon>Pezizomycotina</taxon>
        <taxon>Dothideomycetes</taxon>
        <taxon>Pleosporomycetidae</taxon>
        <taxon>Pleosporales</taxon>
        <taxon>Diademaceae</taxon>
        <taxon>Clathrospora</taxon>
    </lineage>
</organism>
<dbReference type="EMBL" id="ML976032">
    <property type="protein sequence ID" value="KAF1942782.1"/>
    <property type="molecule type" value="Genomic_DNA"/>
</dbReference>
<protein>
    <submittedName>
        <fullName evidence="2">Uncharacterized protein</fullName>
    </submittedName>
</protein>
<sequence length="148" mass="15860">MKPITTTTTTSSSSLLLLIIALTAKSAATLLPPQPTYLNSTNVLICIGENYQYGCTIFVVPLNITNAKCQHLAPPYFHNVGSFKPSVGSFCRITYTRDSCTAHGDAFVNPTPGAPTMHTNFTDPADGENVDVGSMMSSFLCQECLNCT</sequence>
<gene>
    <name evidence="2" type="ORF">EJ02DRAFT_488350</name>
</gene>
<accession>A0A6A5ST02</accession>
<reference evidence="2" key="1">
    <citation type="journal article" date="2020" name="Stud. Mycol.">
        <title>101 Dothideomycetes genomes: a test case for predicting lifestyles and emergence of pathogens.</title>
        <authorList>
            <person name="Haridas S."/>
            <person name="Albert R."/>
            <person name="Binder M."/>
            <person name="Bloem J."/>
            <person name="Labutti K."/>
            <person name="Salamov A."/>
            <person name="Andreopoulos B."/>
            <person name="Baker S."/>
            <person name="Barry K."/>
            <person name="Bills G."/>
            <person name="Bluhm B."/>
            <person name="Cannon C."/>
            <person name="Castanera R."/>
            <person name="Culley D."/>
            <person name="Daum C."/>
            <person name="Ezra D."/>
            <person name="Gonzalez J."/>
            <person name="Henrissat B."/>
            <person name="Kuo A."/>
            <person name="Liang C."/>
            <person name="Lipzen A."/>
            <person name="Lutzoni F."/>
            <person name="Magnuson J."/>
            <person name="Mondo S."/>
            <person name="Nolan M."/>
            <person name="Ohm R."/>
            <person name="Pangilinan J."/>
            <person name="Park H.-J."/>
            <person name="Ramirez L."/>
            <person name="Alfaro M."/>
            <person name="Sun H."/>
            <person name="Tritt A."/>
            <person name="Yoshinaga Y."/>
            <person name="Zwiers L.-H."/>
            <person name="Turgeon B."/>
            <person name="Goodwin S."/>
            <person name="Spatafora J."/>
            <person name="Crous P."/>
            <person name="Grigoriev I."/>
        </authorList>
    </citation>
    <scope>NUCLEOTIDE SEQUENCE</scope>
    <source>
        <strain evidence="2">CBS 161.51</strain>
    </source>
</reference>
<evidence type="ECO:0000256" key="1">
    <source>
        <dbReference type="SAM" id="SignalP"/>
    </source>
</evidence>
<evidence type="ECO:0000313" key="2">
    <source>
        <dbReference type="EMBL" id="KAF1942782.1"/>
    </source>
</evidence>
<dbReference type="OrthoDB" id="2910287at2759"/>